<feature type="compositionally biased region" description="Acidic residues" evidence="1">
    <location>
        <begin position="279"/>
        <end position="288"/>
    </location>
</feature>
<organism evidence="2 3">
    <name type="scientific">Saliphagus infecundisoli</name>
    <dbReference type="NCBI Taxonomy" id="1849069"/>
    <lineage>
        <taxon>Archaea</taxon>
        <taxon>Methanobacteriati</taxon>
        <taxon>Methanobacteriota</taxon>
        <taxon>Stenosarchaea group</taxon>
        <taxon>Halobacteria</taxon>
        <taxon>Halobacteriales</taxon>
        <taxon>Natrialbaceae</taxon>
        <taxon>Saliphagus</taxon>
    </lineage>
</organism>
<gene>
    <name evidence="2" type="ORF">ACFPFO_18355</name>
</gene>
<evidence type="ECO:0000313" key="2">
    <source>
        <dbReference type="EMBL" id="MFC4989682.1"/>
    </source>
</evidence>
<dbReference type="RefSeq" id="WP_224829319.1">
    <property type="nucleotide sequence ID" value="NZ_JAIVEF010000019.1"/>
</dbReference>
<sequence length="315" mass="34809">MASDPRNEAADDGAPTTVAHLADAVDRLRERIDRQDAIIGRLVADLDAERGRRRGYERCLAELDRDHQSRPAVELRVDEGDTGCEIGDVWIGGLPVGKLAENTKDRTRDLQTSIETLAERLERVERGEVDPSELVAQSSGPELSELLPLHRHYLRATTLEPRDHDLAPNQELAGRTFPFLADQAVPRGDGELVLTSPNVRDVIERKVATPALARRLPEVESPSRETVKRVMEFVDRFGTDLFEMRRAKDTGRTTNEIVIDRAAWLEYAEGLTDGSNSEPDVDSTETDDGALAPEAGTALERSENATRTSTDRGGL</sequence>
<comment type="caution">
    <text evidence="2">The sequence shown here is derived from an EMBL/GenBank/DDBJ whole genome shotgun (WGS) entry which is preliminary data.</text>
</comment>
<evidence type="ECO:0000256" key="1">
    <source>
        <dbReference type="SAM" id="MobiDB-lite"/>
    </source>
</evidence>
<dbReference type="AlphaFoldDB" id="A0ABD5QIU0"/>
<proteinExistence type="predicted"/>
<reference evidence="2 3" key="1">
    <citation type="journal article" date="2019" name="Int. J. Syst. Evol. Microbiol.">
        <title>The Global Catalogue of Microorganisms (GCM) 10K type strain sequencing project: providing services to taxonomists for standard genome sequencing and annotation.</title>
        <authorList>
            <consortium name="The Broad Institute Genomics Platform"/>
            <consortium name="The Broad Institute Genome Sequencing Center for Infectious Disease"/>
            <person name="Wu L."/>
            <person name="Ma J."/>
        </authorList>
    </citation>
    <scope>NUCLEOTIDE SEQUENCE [LARGE SCALE GENOMIC DNA]</scope>
    <source>
        <strain evidence="2 3">CGMCC 1.15824</strain>
    </source>
</reference>
<accession>A0ABD5QIU0</accession>
<keyword evidence="3" id="KW-1185">Reference proteome</keyword>
<name>A0ABD5QIU0_9EURY</name>
<protein>
    <recommendedName>
        <fullName evidence="4">DUF222 domain-containing protein</fullName>
    </recommendedName>
</protein>
<dbReference type="EMBL" id="JBHSJG010000053">
    <property type="protein sequence ID" value="MFC4989682.1"/>
    <property type="molecule type" value="Genomic_DNA"/>
</dbReference>
<evidence type="ECO:0008006" key="4">
    <source>
        <dbReference type="Google" id="ProtNLM"/>
    </source>
</evidence>
<evidence type="ECO:0000313" key="3">
    <source>
        <dbReference type="Proteomes" id="UP001595925"/>
    </source>
</evidence>
<dbReference type="Proteomes" id="UP001595925">
    <property type="component" value="Unassembled WGS sequence"/>
</dbReference>
<feature type="region of interest" description="Disordered" evidence="1">
    <location>
        <begin position="271"/>
        <end position="315"/>
    </location>
</feature>